<feature type="domain" description="Dihydrodipicolinate reductase C-terminal" evidence="16">
    <location>
        <begin position="142"/>
        <end position="278"/>
    </location>
</feature>
<evidence type="ECO:0000256" key="6">
    <source>
        <dbReference type="ARBA" id="ARBA00022915"/>
    </source>
</evidence>
<dbReference type="GO" id="GO:0009089">
    <property type="term" value="P:lysine biosynthetic process via diaminopimelate"/>
    <property type="evidence" value="ECO:0007669"/>
    <property type="project" value="UniProtKB-UniRule"/>
</dbReference>
<evidence type="ECO:0000256" key="9">
    <source>
        <dbReference type="ARBA" id="ARBA00023154"/>
    </source>
</evidence>
<evidence type="ECO:0000256" key="3">
    <source>
        <dbReference type="ARBA" id="ARBA00022490"/>
    </source>
</evidence>
<reference evidence="17" key="1">
    <citation type="submission" date="2019-02" db="EMBL/GenBank/DDBJ databases">
        <authorList>
            <person name="Gruber-Vodicka R. H."/>
            <person name="Seah K. B. B."/>
        </authorList>
    </citation>
    <scope>NUCLEOTIDE SEQUENCE</scope>
    <source>
        <strain evidence="17">BECK_BY1</strain>
    </source>
</reference>
<dbReference type="GO" id="GO:0005829">
    <property type="term" value="C:cytosol"/>
    <property type="evidence" value="ECO:0007669"/>
    <property type="project" value="TreeGrafter"/>
</dbReference>
<name>A0A451AHS2_9GAMM</name>
<dbReference type="NCBIfam" id="TIGR00036">
    <property type="entry name" value="dapB"/>
    <property type="match status" value="1"/>
</dbReference>
<organism evidence="17">
    <name type="scientific">Candidatus Kentrum sp. TUN</name>
    <dbReference type="NCBI Taxonomy" id="2126343"/>
    <lineage>
        <taxon>Bacteria</taxon>
        <taxon>Pseudomonadati</taxon>
        <taxon>Pseudomonadota</taxon>
        <taxon>Gammaproteobacteria</taxon>
        <taxon>Candidatus Kentrum</taxon>
    </lineage>
</organism>
<dbReference type="GO" id="GO:0016726">
    <property type="term" value="F:oxidoreductase activity, acting on CH or CH2 groups, NAD or NADP as acceptor"/>
    <property type="evidence" value="ECO:0007669"/>
    <property type="project" value="UniProtKB-UniRule"/>
</dbReference>
<comment type="subcellular location">
    <subcellularLocation>
        <location evidence="1 14">Cytoplasm</location>
    </subcellularLocation>
</comment>
<dbReference type="GO" id="GO:0019877">
    <property type="term" value="P:diaminopimelate biosynthetic process"/>
    <property type="evidence" value="ECO:0007669"/>
    <property type="project" value="UniProtKB-UniRule"/>
</dbReference>
<feature type="active site" description="Proton donor" evidence="14">
    <location>
        <position position="173"/>
    </location>
</feature>
<dbReference type="FunFam" id="3.40.50.720:FF:000048">
    <property type="entry name" value="4-hydroxy-tetrahydrodipicolinate reductase"/>
    <property type="match status" value="1"/>
</dbReference>
<evidence type="ECO:0000256" key="12">
    <source>
        <dbReference type="ARBA" id="ARBA00049080"/>
    </source>
</evidence>
<dbReference type="InterPro" id="IPR022663">
    <property type="entry name" value="DapB_C"/>
</dbReference>
<evidence type="ECO:0000259" key="16">
    <source>
        <dbReference type="Pfam" id="PF05173"/>
    </source>
</evidence>
<dbReference type="GO" id="GO:0008839">
    <property type="term" value="F:4-hydroxy-tetrahydrodipicolinate reductase"/>
    <property type="evidence" value="ECO:0007669"/>
    <property type="project" value="UniProtKB-UniRule"/>
</dbReference>
<dbReference type="AlphaFoldDB" id="A0A451AHS2"/>
<dbReference type="EC" id="1.17.1.8" evidence="11 14"/>
<dbReference type="PANTHER" id="PTHR20836:SF0">
    <property type="entry name" value="4-HYDROXY-TETRAHYDRODIPICOLINATE REDUCTASE 1, CHLOROPLASTIC-RELATED"/>
    <property type="match status" value="1"/>
</dbReference>
<comment type="caution">
    <text evidence="14">Was originally thought to be a dihydrodipicolinate reductase (DHDPR), catalyzing the conversion of dihydrodipicolinate to tetrahydrodipicolinate. However, it was shown in E.coli that the substrate of the enzymatic reaction is not dihydrodipicolinate (DHDP) but in fact (2S,4S)-4-hydroxy-2,3,4,5-tetrahydrodipicolinic acid (HTPA), the product released by the DapA-catalyzed reaction.</text>
</comment>
<dbReference type="GO" id="GO:0051287">
    <property type="term" value="F:NAD binding"/>
    <property type="evidence" value="ECO:0007669"/>
    <property type="project" value="UniProtKB-UniRule"/>
</dbReference>
<dbReference type="HAMAP" id="MF_00102">
    <property type="entry name" value="DapB"/>
    <property type="match status" value="1"/>
</dbReference>
<feature type="domain" description="Dihydrodipicolinate reductase N-terminal" evidence="15">
    <location>
        <begin position="16"/>
        <end position="139"/>
    </location>
</feature>
<dbReference type="PROSITE" id="PS01298">
    <property type="entry name" value="DAPB"/>
    <property type="match status" value="1"/>
</dbReference>
<gene>
    <name evidence="14" type="primary">dapB</name>
    <name evidence="17" type="ORF">BECKTUN1418D_GA0071000_13491</name>
</gene>
<dbReference type="PIRSF" id="PIRSF000161">
    <property type="entry name" value="DHPR"/>
    <property type="match status" value="1"/>
</dbReference>
<keyword evidence="6 14" id="KW-0220">Diaminopimelate biosynthesis</keyword>
<evidence type="ECO:0000259" key="15">
    <source>
        <dbReference type="Pfam" id="PF01113"/>
    </source>
</evidence>
<evidence type="ECO:0000256" key="1">
    <source>
        <dbReference type="ARBA" id="ARBA00004496"/>
    </source>
</evidence>
<feature type="binding site" evidence="14">
    <location>
        <begin position="179"/>
        <end position="180"/>
    </location>
    <ligand>
        <name>(S)-2,3,4,5-tetrahydrodipicolinate</name>
        <dbReference type="ChEBI" id="CHEBI:16845"/>
    </ligand>
</feature>
<feature type="binding site" evidence="14">
    <location>
        <begin position="112"/>
        <end position="114"/>
    </location>
    <ligand>
        <name>NAD(+)</name>
        <dbReference type="ChEBI" id="CHEBI:57540"/>
    </ligand>
</feature>
<dbReference type="InterPro" id="IPR000846">
    <property type="entry name" value="DapB_N"/>
</dbReference>
<dbReference type="PANTHER" id="PTHR20836">
    <property type="entry name" value="DIHYDRODIPICOLINATE REDUCTASE"/>
    <property type="match status" value="1"/>
</dbReference>
<dbReference type="GO" id="GO:0050661">
    <property type="term" value="F:NADP binding"/>
    <property type="evidence" value="ECO:0007669"/>
    <property type="project" value="UniProtKB-UniRule"/>
</dbReference>
<dbReference type="Pfam" id="PF05173">
    <property type="entry name" value="DapB_C"/>
    <property type="match status" value="1"/>
</dbReference>
<dbReference type="Gene3D" id="3.40.50.720">
    <property type="entry name" value="NAD(P)-binding Rossmann-like Domain"/>
    <property type="match status" value="1"/>
</dbReference>
<evidence type="ECO:0000256" key="10">
    <source>
        <dbReference type="ARBA" id="ARBA00037922"/>
    </source>
</evidence>
<dbReference type="Pfam" id="PF01113">
    <property type="entry name" value="DapB_N"/>
    <property type="match status" value="1"/>
</dbReference>
<dbReference type="SUPFAM" id="SSF51735">
    <property type="entry name" value="NAD(P)-binding Rossmann-fold domains"/>
    <property type="match status" value="1"/>
</dbReference>
<evidence type="ECO:0000313" key="17">
    <source>
        <dbReference type="EMBL" id="VFK65572.1"/>
    </source>
</evidence>
<dbReference type="SUPFAM" id="SSF55347">
    <property type="entry name" value="Glyceraldehyde-3-phosphate dehydrogenase-like, C-terminal domain"/>
    <property type="match status" value="1"/>
</dbReference>
<feature type="binding site" evidence="14">
    <location>
        <begin position="136"/>
        <end position="139"/>
    </location>
    <ligand>
        <name>NAD(+)</name>
        <dbReference type="ChEBI" id="CHEBI:57540"/>
    </ligand>
</feature>
<feature type="binding site" evidence="14">
    <location>
        <position position="66"/>
    </location>
    <ligand>
        <name>NAD(+)</name>
        <dbReference type="ChEBI" id="CHEBI:57540"/>
    </ligand>
</feature>
<evidence type="ECO:0000256" key="7">
    <source>
        <dbReference type="ARBA" id="ARBA00023002"/>
    </source>
</evidence>
<proteinExistence type="inferred from homology"/>
<keyword evidence="9 14" id="KW-0457">Lysine biosynthesis</keyword>
<dbReference type="UniPathway" id="UPA00034">
    <property type="reaction ID" value="UER00018"/>
</dbReference>
<evidence type="ECO:0000256" key="13">
    <source>
        <dbReference type="ARBA" id="ARBA00049396"/>
    </source>
</evidence>
<feature type="active site" description="Proton donor/acceptor" evidence="14">
    <location>
        <position position="169"/>
    </location>
</feature>
<sequence>MSFDTNKSITSNNTKVKVGINGAAGRMGRNLVTACVENEILQLTVATEHAKHDALGIDAGTLVGLEQQGVFITGNLSDVIDECDVLIDFTNPENTLTSLSICRKNGRGMVIGTTGFSDQEKTIITEASREIPIVLAPNMSVGITLCFTLAEIAARVFGNEVDIEIIEAHHRQKVDAPSGTALHLGKVIADTLGRDLTKHAVYGREGKTGERDPQTIGFESIRAGDIVGEHTAMFAGDGERIEITHRASSRKIFAHGALRAAHWIVEKENGLFDMQDVLGL</sequence>
<evidence type="ECO:0000256" key="5">
    <source>
        <dbReference type="ARBA" id="ARBA00022857"/>
    </source>
</evidence>
<dbReference type="InterPro" id="IPR036291">
    <property type="entry name" value="NAD(P)-bd_dom_sf"/>
</dbReference>
<keyword evidence="8 14" id="KW-0520">NAD</keyword>
<accession>A0A451AHS2</accession>
<evidence type="ECO:0000256" key="11">
    <source>
        <dbReference type="ARBA" id="ARBA00038983"/>
    </source>
</evidence>
<dbReference type="CDD" id="cd02274">
    <property type="entry name" value="DHDPR_N"/>
    <property type="match status" value="1"/>
</dbReference>
<dbReference type="InterPro" id="IPR023940">
    <property type="entry name" value="DHDPR_bac"/>
</dbReference>
<evidence type="ECO:0000256" key="2">
    <source>
        <dbReference type="ARBA" id="ARBA00006642"/>
    </source>
</evidence>
<comment type="subunit">
    <text evidence="14">Homotetramer.</text>
</comment>
<dbReference type="InterPro" id="IPR022664">
    <property type="entry name" value="DapB_N_CS"/>
</dbReference>
<dbReference type="FunFam" id="3.30.360.10:FF:000004">
    <property type="entry name" value="4-hydroxy-tetrahydrodipicolinate reductase"/>
    <property type="match status" value="1"/>
</dbReference>
<dbReference type="EMBL" id="CAADFX010000349">
    <property type="protein sequence ID" value="VFK65572.1"/>
    <property type="molecule type" value="Genomic_DNA"/>
</dbReference>
<feature type="binding site" evidence="14">
    <location>
        <position position="170"/>
    </location>
    <ligand>
        <name>(S)-2,3,4,5-tetrahydrodipicolinate</name>
        <dbReference type="ChEBI" id="CHEBI:16845"/>
    </ligand>
</feature>
<comment type="caution">
    <text evidence="14">Lacks conserved residue(s) required for the propagation of feature annotation.</text>
</comment>
<keyword evidence="3 14" id="KW-0963">Cytoplasm</keyword>
<evidence type="ECO:0000256" key="4">
    <source>
        <dbReference type="ARBA" id="ARBA00022605"/>
    </source>
</evidence>
<keyword evidence="5 14" id="KW-0521">NADP</keyword>
<feature type="binding site" evidence="14">
    <location>
        <begin position="22"/>
        <end position="27"/>
    </location>
    <ligand>
        <name>NAD(+)</name>
        <dbReference type="ChEBI" id="CHEBI:57540"/>
    </ligand>
</feature>
<dbReference type="Gene3D" id="3.30.360.10">
    <property type="entry name" value="Dihydrodipicolinate Reductase, domain 2"/>
    <property type="match status" value="1"/>
</dbReference>
<comment type="pathway">
    <text evidence="10 14">Amino-acid biosynthesis; L-lysine biosynthesis via DAP pathway; (S)-tetrahydrodipicolinate from L-aspartate: step 4/4.</text>
</comment>
<evidence type="ECO:0000256" key="8">
    <source>
        <dbReference type="ARBA" id="ARBA00023027"/>
    </source>
</evidence>
<evidence type="ECO:0000256" key="14">
    <source>
        <dbReference type="HAMAP-Rule" id="MF_00102"/>
    </source>
</evidence>
<keyword evidence="7 14" id="KW-0560">Oxidoreductase</keyword>
<protein>
    <recommendedName>
        <fullName evidence="11 14">4-hydroxy-tetrahydrodipicolinate reductase</fullName>
        <shortName evidence="14">HTPA reductase</shortName>
        <ecNumber evidence="11 14">1.17.1.8</ecNumber>
    </recommendedName>
</protein>
<comment type="catalytic activity">
    <reaction evidence="12 14">
        <text>(S)-2,3,4,5-tetrahydrodipicolinate + NADP(+) + H2O = (2S,4S)-4-hydroxy-2,3,4,5-tetrahydrodipicolinate + NADPH + H(+)</text>
        <dbReference type="Rhea" id="RHEA:35331"/>
        <dbReference type="ChEBI" id="CHEBI:15377"/>
        <dbReference type="ChEBI" id="CHEBI:15378"/>
        <dbReference type="ChEBI" id="CHEBI:16845"/>
        <dbReference type="ChEBI" id="CHEBI:57783"/>
        <dbReference type="ChEBI" id="CHEBI:58349"/>
        <dbReference type="ChEBI" id="CHEBI:67139"/>
        <dbReference type="EC" id="1.17.1.8"/>
    </reaction>
</comment>
<comment type="catalytic activity">
    <reaction evidence="13 14">
        <text>(S)-2,3,4,5-tetrahydrodipicolinate + NAD(+) + H2O = (2S,4S)-4-hydroxy-2,3,4,5-tetrahydrodipicolinate + NADH + H(+)</text>
        <dbReference type="Rhea" id="RHEA:35323"/>
        <dbReference type="ChEBI" id="CHEBI:15377"/>
        <dbReference type="ChEBI" id="CHEBI:15378"/>
        <dbReference type="ChEBI" id="CHEBI:16845"/>
        <dbReference type="ChEBI" id="CHEBI:57540"/>
        <dbReference type="ChEBI" id="CHEBI:57945"/>
        <dbReference type="ChEBI" id="CHEBI:67139"/>
        <dbReference type="EC" id="1.17.1.8"/>
    </reaction>
</comment>
<comment type="function">
    <text evidence="14">Catalyzes the conversion of 4-hydroxy-tetrahydrodipicolinate (HTPA) to tetrahydrodipicolinate.</text>
</comment>
<keyword evidence="4 14" id="KW-0028">Amino-acid biosynthesis</keyword>
<comment type="similarity">
    <text evidence="2 14">Belongs to the DapB family.</text>
</comment>